<dbReference type="NCBIfam" id="TIGR00252">
    <property type="entry name" value="YraN family protein"/>
    <property type="match status" value="1"/>
</dbReference>
<comment type="similarity">
    <text evidence="1 2">Belongs to the UPF0102 family.</text>
</comment>
<proteinExistence type="inferred from homology"/>
<evidence type="ECO:0000313" key="3">
    <source>
        <dbReference type="EMBL" id="MDP0587939.1"/>
    </source>
</evidence>
<dbReference type="PANTHER" id="PTHR34039">
    <property type="entry name" value="UPF0102 PROTEIN YRAN"/>
    <property type="match status" value="1"/>
</dbReference>
<dbReference type="PANTHER" id="PTHR34039:SF1">
    <property type="entry name" value="UPF0102 PROTEIN YRAN"/>
    <property type="match status" value="1"/>
</dbReference>
<dbReference type="NCBIfam" id="NF009150">
    <property type="entry name" value="PRK12497.1-3"/>
    <property type="match status" value="1"/>
</dbReference>
<evidence type="ECO:0000256" key="1">
    <source>
        <dbReference type="ARBA" id="ARBA00006738"/>
    </source>
</evidence>
<sequence length="124" mass="14425">MPWKLRNINHQGEKAEKSALHYLKKQGLKLLNKNFACPYGELDLVMLDSDILTFIEVRFRSKSSFGSSAESITPSKIQKIRMTSNIFLQHNSQHKRRLCRFDAVTITHDDDSKQNRLEWTKGAF</sequence>
<gene>
    <name evidence="3" type="ORF">QS748_01510</name>
</gene>
<evidence type="ECO:0000313" key="4">
    <source>
        <dbReference type="Proteomes" id="UP001178148"/>
    </source>
</evidence>
<dbReference type="AlphaFoldDB" id="A0AA90SS32"/>
<dbReference type="HAMAP" id="MF_00048">
    <property type="entry name" value="UPF0102"/>
    <property type="match status" value="1"/>
</dbReference>
<dbReference type="Pfam" id="PF02021">
    <property type="entry name" value="UPF0102"/>
    <property type="match status" value="1"/>
</dbReference>
<keyword evidence="4" id="KW-1185">Reference proteome</keyword>
<dbReference type="InterPro" id="IPR011856">
    <property type="entry name" value="tRNA_endonuc-like_dom_sf"/>
</dbReference>
<comment type="caution">
    <text evidence="3">The sequence shown here is derived from an EMBL/GenBank/DDBJ whole genome shotgun (WGS) entry which is preliminary data.</text>
</comment>
<dbReference type="InterPro" id="IPR011335">
    <property type="entry name" value="Restrct_endonuc-II-like"/>
</dbReference>
<dbReference type="EMBL" id="JASXSV010000001">
    <property type="protein sequence ID" value="MDP0587939.1"/>
    <property type="molecule type" value="Genomic_DNA"/>
</dbReference>
<dbReference type="InterPro" id="IPR003509">
    <property type="entry name" value="UPF0102_YraN-like"/>
</dbReference>
<dbReference type="Proteomes" id="UP001178148">
    <property type="component" value="Unassembled WGS sequence"/>
</dbReference>
<dbReference type="Gene3D" id="3.40.1350.10">
    <property type="match status" value="1"/>
</dbReference>
<accession>A0AA90SS32</accession>
<dbReference type="GO" id="GO:0003676">
    <property type="term" value="F:nucleic acid binding"/>
    <property type="evidence" value="ECO:0007669"/>
    <property type="project" value="InterPro"/>
</dbReference>
<name>A0AA90SS32_9GAMM</name>
<dbReference type="SUPFAM" id="SSF52980">
    <property type="entry name" value="Restriction endonuclease-like"/>
    <property type="match status" value="1"/>
</dbReference>
<evidence type="ECO:0000256" key="2">
    <source>
        <dbReference type="HAMAP-Rule" id="MF_00048"/>
    </source>
</evidence>
<reference evidence="3 4" key="1">
    <citation type="journal article" date="2023" name="bioRxiv">
        <title>An intranuclear bacterial parasite of deep-sea mussels expresses apoptosis inhibitors acquired from its host.</title>
        <authorList>
            <person name="Gonzalez Porras M.A."/>
            <person name="Assie A."/>
            <person name="Tietjen M."/>
            <person name="Violette M."/>
            <person name="Kleiner M."/>
            <person name="Gruber-Vodicka H."/>
            <person name="Dubilier N."/>
            <person name="Leisch N."/>
        </authorList>
    </citation>
    <scope>NUCLEOTIDE SEQUENCE [LARGE SCALE GENOMIC DNA]</scope>
    <source>
        <strain evidence="3">IAP13</strain>
    </source>
</reference>
<protein>
    <recommendedName>
        <fullName evidence="2">UPF0102 protein QS748_01510</fullName>
    </recommendedName>
</protein>
<organism evidence="3 4">
    <name type="scientific">Candidatus Endonucleibacter bathymodioli</name>
    <dbReference type="NCBI Taxonomy" id="539814"/>
    <lineage>
        <taxon>Bacteria</taxon>
        <taxon>Pseudomonadati</taxon>
        <taxon>Pseudomonadota</taxon>
        <taxon>Gammaproteobacteria</taxon>
        <taxon>Oceanospirillales</taxon>
        <taxon>Endozoicomonadaceae</taxon>
        <taxon>Candidatus Endonucleibacter</taxon>
    </lineage>
</organism>